<comment type="caution">
    <text evidence="1">The sequence shown here is derived from an EMBL/GenBank/DDBJ whole genome shotgun (WGS) entry which is preliminary data.</text>
</comment>
<name>A0A8K0IGX9_COCNU</name>
<organism evidence="1 2">
    <name type="scientific">Cocos nucifera</name>
    <name type="common">Coconut palm</name>
    <dbReference type="NCBI Taxonomy" id="13894"/>
    <lineage>
        <taxon>Eukaryota</taxon>
        <taxon>Viridiplantae</taxon>
        <taxon>Streptophyta</taxon>
        <taxon>Embryophyta</taxon>
        <taxon>Tracheophyta</taxon>
        <taxon>Spermatophyta</taxon>
        <taxon>Magnoliopsida</taxon>
        <taxon>Liliopsida</taxon>
        <taxon>Arecaceae</taxon>
        <taxon>Arecoideae</taxon>
        <taxon>Cocoseae</taxon>
        <taxon>Attaleinae</taxon>
        <taxon>Cocos</taxon>
    </lineage>
</organism>
<accession>A0A8K0IGX9</accession>
<reference evidence="1" key="2">
    <citation type="submission" date="2019-07" db="EMBL/GenBank/DDBJ databases">
        <authorList>
            <person name="Yang Y."/>
            <person name="Bocs S."/>
            <person name="Baudouin L."/>
        </authorList>
    </citation>
    <scope>NUCLEOTIDE SEQUENCE</scope>
    <source>
        <tissue evidence="1">Spear leaf of Hainan Tall coconut</tissue>
    </source>
</reference>
<dbReference type="AlphaFoldDB" id="A0A8K0IGX9"/>
<gene>
    <name evidence="1" type="ORF">COCNU_08G000970</name>
</gene>
<evidence type="ECO:0000313" key="1">
    <source>
        <dbReference type="EMBL" id="KAG1358651.1"/>
    </source>
</evidence>
<dbReference type="EMBL" id="CM017879">
    <property type="protein sequence ID" value="KAG1358651.1"/>
    <property type="molecule type" value="Genomic_DNA"/>
</dbReference>
<dbReference type="Proteomes" id="UP000797356">
    <property type="component" value="Chromosome 8"/>
</dbReference>
<sequence>MAPTRLVTSEASLSLSSIEEEFITLVKKVRSGDRFSKSSTDLRVDEDDPATGRLLAHDIIILSEGFIGFNQVKVSFKEKLWTSKARAKIAEEVKKMAKEEVYRVRSKLLSTGVTSLLLIRDLT</sequence>
<reference evidence="1" key="1">
    <citation type="journal article" date="2017" name="Gigascience">
        <title>The genome draft of coconut (Cocos nucifera).</title>
        <authorList>
            <person name="Xiao Y."/>
            <person name="Xu P."/>
            <person name="Fan H."/>
            <person name="Baudouin L."/>
            <person name="Xia W."/>
            <person name="Bocs S."/>
            <person name="Xu J."/>
            <person name="Li Q."/>
            <person name="Guo A."/>
            <person name="Zhou L."/>
            <person name="Li J."/>
            <person name="Wu Y."/>
            <person name="Ma Z."/>
            <person name="Armero A."/>
            <person name="Issali A.E."/>
            <person name="Liu N."/>
            <person name="Peng M."/>
            <person name="Yang Y."/>
        </authorList>
    </citation>
    <scope>NUCLEOTIDE SEQUENCE</scope>
    <source>
        <tissue evidence="1">Spear leaf of Hainan Tall coconut</tissue>
    </source>
</reference>
<keyword evidence="2" id="KW-1185">Reference proteome</keyword>
<evidence type="ECO:0000313" key="2">
    <source>
        <dbReference type="Proteomes" id="UP000797356"/>
    </source>
</evidence>
<proteinExistence type="predicted"/>
<protein>
    <submittedName>
        <fullName evidence="1">Uncharacterized protein</fullName>
    </submittedName>
</protein>